<dbReference type="AlphaFoldDB" id="A0A166H439"/>
<dbReference type="STRING" id="1314776.A0A166H439"/>
<reference evidence="2 3" key="1">
    <citation type="journal article" date="2016" name="Mol. Biol. Evol.">
        <title>Comparative Genomics of Early-Diverging Mushroom-Forming Fungi Provides Insights into the Origins of Lignocellulose Decay Capabilities.</title>
        <authorList>
            <person name="Nagy L.G."/>
            <person name="Riley R."/>
            <person name="Tritt A."/>
            <person name="Adam C."/>
            <person name="Daum C."/>
            <person name="Floudas D."/>
            <person name="Sun H."/>
            <person name="Yadav J.S."/>
            <person name="Pangilinan J."/>
            <person name="Larsson K.H."/>
            <person name="Matsuura K."/>
            <person name="Barry K."/>
            <person name="Labutti K."/>
            <person name="Kuo R."/>
            <person name="Ohm R.A."/>
            <person name="Bhattacharya S.S."/>
            <person name="Shirouzu T."/>
            <person name="Yoshinaga Y."/>
            <person name="Martin F.M."/>
            <person name="Grigoriev I.V."/>
            <person name="Hibbett D.S."/>
        </authorList>
    </citation>
    <scope>NUCLEOTIDE SEQUENCE [LARGE SCALE GENOMIC DNA]</scope>
    <source>
        <strain evidence="2 3">HHB10207 ss-3</strain>
    </source>
</reference>
<evidence type="ECO:0000313" key="3">
    <source>
        <dbReference type="Proteomes" id="UP000076798"/>
    </source>
</evidence>
<keyword evidence="3" id="KW-1185">Reference proteome</keyword>
<protein>
    <recommendedName>
        <fullName evidence="4">AMP-dependent synthetase/ligase domain-containing protein</fullName>
    </recommendedName>
</protein>
<name>A0A166H439_9AGAM</name>
<organism evidence="2 3">
    <name type="scientific">Sistotremastrum suecicum HHB10207 ss-3</name>
    <dbReference type="NCBI Taxonomy" id="1314776"/>
    <lineage>
        <taxon>Eukaryota</taxon>
        <taxon>Fungi</taxon>
        <taxon>Dikarya</taxon>
        <taxon>Basidiomycota</taxon>
        <taxon>Agaricomycotina</taxon>
        <taxon>Agaricomycetes</taxon>
        <taxon>Sistotremastrales</taxon>
        <taxon>Sistotremastraceae</taxon>
        <taxon>Sistotremastrum</taxon>
    </lineage>
</organism>
<dbReference type="EMBL" id="KV428014">
    <property type="protein sequence ID" value="KZT42316.1"/>
    <property type="molecule type" value="Genomic_DNA"/>
</dbReference>
<gene>
    <name evidence="2" type="ORF">SISSUDRAFT_79691</name>
</gene>
<evidence type="ECO:0000313" key="2">
    <source>
        <dbReference type="EMBL" id="KZT42316.1"/>
    </source>
</evidence>
<evidence type="ECO:0000256" key="1">
    <source>
        <dbReference type="SAM" id="MobiDB-lite"/>
    </source>
</evidence>
<evidence type="ECO:0008006" key="4">
    <source>
        <dbReference type="Google" id="ProtNLM"/>
    </source>
</evidence>
<proteinExistence type="predicted"/>
<feature type="region of interest" description="Disordered" evidence="1">
    <location>
        <begin position="170"/>
        <end position="197"/>
    </location>
</feature>
<feature type="compositionally biased region" description="Low complexity" evidence="1">
    <location>
        <begin position="61"/>
        <end position="71"/>
    </location>
</feature>
<dbReference type="Proteomes" id="UP000076798">
    <property type="component" value="Unassembled WGS sequence"/>
</dbReference>
<sequence>MTKTGCDVLIGSIPDEEGGRGSALEITTERLVESLDVDITLIPIPDIFDFLPSLNPSLTPIPSHSSNSSSPSPSPSTDASVAGDREDAIERLPPIPYPQCQSWTSIIIHSSGSTSFPKPISFPQKHTLQWSHFTWFGEQDLGTPSPAPILRQKDTGDSVGDFVAAAGVDGAKSTGRGEKGADGGNGGGEVDEGWSGGEVTSSGMSLPGFHAIGVGCQIGVPFTTGAVVSYFLPTHHKTPVPLTAPNVLAGMVNTGVRYSFGLPTHFEEWSNSVECMDKLLPQKGM</sequence>
<feature type="region of interest" description="Disordered" evidence="1">
    <location>
        <begin position="61"/>
        <end position="84"/>
    </location>
</feature>
<accession>A0A166H439</accession>